<gene>
    <name evidence="1" type="ORF">GCM10011518_31760</name>
</gene>
<reference evidence="2" key="1">
    <citation type="journal article" date="2019" name="Int. J. Syst. Evol. Microbiol.">
        <title>The Global Catalogue of Microorganisms (GCM) 10K type strain sequencing project: providing services to taxonomists for standard genome sequencing and annotation.</title>
        <authorList>
            <consortium name="The Broad Institute Genomics Platform"/>
            <consortium name="The Broad Institute Genome Sequencing Center for Infectious Disease"/>
            <person name="Wu L."/>
            <person name="Ma J."/>
        </authorList>
    </citation>
    <scope>NUCLEOTIDE SEQUENCE [LARGE SCALE GENOMIC DNA]</scope>
    <source>
        <strain evidence="2">CGMCC 1.16060</strain>
    </source>
</reference>
<evidence type="ECO:0000313" key="1">
    <source>
        <dbReference type="EMBL" id="GGF20088.1"/>
    </source>
</evidence>
<dbReference type="Gene3D" id="2.40.160.20">
    <property type="match status" value="1"/>
</dbReference>
<dbReference type="SUPFAM" id="SSF56925">
    <property type="entry name" value="OMPA-like"/>
    <property type="match status" value="1"/>
</dbReference>
<dbReference type="Proteomes" id="UP000655016">
    <property type="component" value="Unassembled WGS sequence"/>
</dbReference>
<organism evidence="1 2">
    <name type="scientific">Flavobacterium limi</name>
    <dbReference type="NCBI Taxonomy" id="2045105"/>
    <lineage>
        <taxon>Bacteria</taxon>
        <taxon>Pseudomonadati</taxon>
        <taxon>Bacteroidota</taxon>
        <taxon>Flavobacteriia</taxon>
        <taxon>Flavobacteriales</taxon>
        <taxon>Flavobacteriaceae</taxon>
        <taxon>Flavobacterium</taxon>
    </lineage>
</organism>
<comment type="caution">
    <text evidence="1">The sequence shown here is derived from an EMBL/GenBank/DDBJ whole genome shotgun (WGS) entry which is preliminary data.</text>
</comment>
<dbReference type="RefSeq" id="WP_229684362.1">
    <property type="nucleotide sequence ID" value="NZ_BMKP01000007.1"/>
</dbReference>
<keyword evidence="2" id="KW-1185">Reference proteome</keyword>
<dbReference type="EMBL" id="BMKP01000007">
    <property type="protein sequence ID" value="GGF20088.1"/>
    <property type="molecule type" value="Genomic_DNA"/>
</dbReference>
<proteinExistence type="predicted"/>
<dbReference type="NCBIfam" id="NF047659">
    <property type="entry name" value="THC0290_0291_fam"/>
    <property type="match status" value="1"/>
</dbReference>
<protein>
    <submittedName>
        <fullName evidence="1">Glutamate dehydrogenase</fullName>
    </submittedName>
</protein>
<name>A0ABQ1UK94_9FLAO</name>
<evidence type="ECO:0000313" key="2">
    <source>
        <dbReference type="Proteomes" id="UP000655016"/>
    </source>
</evidence>
<sequence length="276" mass="31152">MFFIYLPMILKAEKLMLKQIALTLFTIFGISTVSNAQLAYEIGFIAGPVAFQSDYGQRHDQSTNIGNTGFGIGAVHWINFSSAANGNEYFNEHFKVRSEISFSKTDFQHFGRWVEGKPSVGKEKLKAMSGKTYLLNVGAQLNYSPFMTIHEFEKYVGSFYPYLTVGVMASYYSTQANSSLGQLGIPATTPDKYLVPSEGNQYGFSTESGFTISALLGVGVQYKLDEMNDLLFEIRYQGFNSDWIDGLNPNRDLYKENKAKDSQVWFNFGYSHYLEF</sequence>
<dbReference type="InterPro" id="IPR011250">
    <property type="entry name" value="OMP/PagP_B-barrel"/>
</dbReference>
<accession>A0ABQ1UK94</accession>